<keyword evidence="2" id="KW-0472">Membrane</keyword>
<organism evidence="3 4">
    <name type="scientific">Candidatus Eubacterium avistercoris</name>
    <dbReference type="NCBI Taxonomy" id="2838567"/>
    <lineage>
        <taxon>Bacteria</taxon>
        <taxon>Bacillati</taxon>
        <taxon>Bacillota</taxon>
        <taxon>Clostridia</taxon>
        <taxon>Eubacteriales</taxon>
        <taxon>Eubacteriaceae</taxon>
        <taxon>Eubacterium</taxon>
    </lineage>
</organism>
<feature type="transmembrane region" description="Helical" evidence="2">
    <location>
        <begin position="20"/>
        <end position="40"/>
    </location>
</feature>
<evidence type="ECO:0000256" key="2">
    <source>
        <dbReference type="SAM" id="Phobius"/>
    </source>
</evidence>
<sequence>MGYRKKTKRKDQKNRFGKICVSFAVLVLVLVFSVQIVHLYHKNQTYKARQEQLQAQLDEEKEREEELKQKEDYVGSKEYIEDEAKAKLGMAYDNEIIFKEKN</sequence>
<accession>A0A9D2IGC9</accession>
<keyword evidence="1" id="KW-0175">Coiled coil</keyword>
<dbReference type="EMBL" id="DXCH01000182">
    <property type="protein sequence ID" value="HIZ07571.1"/>
    <property type="molecule type" value="Genomic_DNA"/>
</dbReference>
<protein>
    <submittedName>
        <fullName evidence="3">Septum formation initiator family protein</fullName>
    </submittedName>
</protein>
<gene>
    <name evidence="3" type="ORF">IAA08_06515</name>
</gene>
<evidence type="ECO:0000313" key="3">
    <source>
        <dbReference type="EMBL" id="HIZ07571.1"/>
    </source>
</evidence>
<dbReference type="Pfam" id="PF04977">
    <property type="entry name" value="DivIC"/>
    <property type="match status" value="1"/>
</dbReference>
<evidence type="ECO:0000313" key="4">
    <source>
        <dbReference type="Proteomes" id="UP000824024"/>
    </source>
</evidence>
<name>A0A9D2IGC9_9FIRM</name>
<keyword evidence="2" id="KW-1133">Transmembrane helix</keyword>
<dbReference type="AlphaFoldDB" id="A0A9D2IGC9"/>
<evidence type="ECO:0000256" key="1">
    <source>
        <dbReference type="SAM" id="Coils"/>
    </source>
</evidence>
<feature type="coiled-coil region" evidence="1">
    <location>
        <begin position="43"/>
        <end position="70"/>
    </location>
</feature>
<dbReference type="InterPro" id="IPR007060">
    <property type="entry name" value="FtsL/DivIC"/>
</dbReference>
<comment type="caution">
    <text evidence="3">The sequence shown here is derived from an EMBL/GenBank/DDBJ whole genome shotgun (WGS) entry which is preliminary data.</text>
</comment>
<reference evidence="3" key="1">
    <citation type="journal article" date="2021" name="PeerJ">
        <title>Extensive microbial diversity within the chicken gut microbiome revealed by metagenomics and culture.</title>
        <authorList>
            <person name="Gilroy R."/>
            <person name="Ravi A."/>
            <person name="Getino M."/>
            <person name="Pursley I."/>
            <person name="Horton D.L."/>
            <person name="Alikhan N.F."/>
            <person name="Baker D."/>
            <person name="Gharbi K."/>
            <person name="Hall N."/>
            <person name="Watson M."/>
            <person name="Adriaenssens E.M."/>
            <person name="Foster-Nyarko E."/>
            <person name="Jarju S."/>
            <person name="Secka A."/>
            <person name="Antonio M."/>
            <person name="Oren A."/>
            <person name="Chaudhuri R.R."/>
            <person name="La Ragione R."/>
            <person name="Hildebrand F."/>
            <person name="Pallen M.J."/>
        </authorList>
    </citation>
    <scope>NUCLEOTIDE SEQUENCE</scope>
    <source>
        <strain evidence="3">CHK192-9172</strain>
    </source>
</reference>
<proteinExistence type="predicted"/>
<dbReference type="Proteomes" id="UP000824024">
    <property type="component" value="Unassembled WGS sequence"/>
</dbReference>
<reference evidence="3" key="2">
    <citation type="submission" date="2021-04" db="EMBL/GenBank/DDBJ databases">
        <authorList>
            <person name="Gilroy R."/>
        </authorList>
    </citation>
    <scope>NUCLEOTIDE SEQUENCE</scope>
    <source>
        <strain evidence="3">CHK192-9172</strain>
    </source>
</reference>
<keyword evidence="2" id="KW-0812">Transmembrane</keyword>